<dbReference type="Proteomes" id="UP000320386">
    <property type="component" value="Chromosome"/>
</dbReference>
<dbReference type="RefSeq" id="WP_236254542.1">
    <property type="nucleotide sequence ID" value="NZ_CP036280.1"/>
</dbReference>
<proteinExistence type="predicted"/>
<keyword evidence="2" id="KW-1185">Reference proteome</keyword>
<dbReference type="EMBL" id="CP036280">
    <property type="protein sequence ID" value="QDU70408.1"/>
    <property type="molecule type" value="Genomic_DNA"/>
</dbReference>
<dbReference type="Gene3D" id="2.160.20.80">
    <property type="entry name" value="E3 ubiquitin-protein ligase SopA"/>
    <property type="match status" value="5"/>
</dbReference>
<dbReference type="PANTHER" id="PTHR14136:SF17">
    <property type="entry name" value="BTB_POZ DOMAIN-CONTAINING PROTEIN KCTD9"/>
    <property type="match status" value="1"/>
</dbReference>
<accession>A0A518BTV2</accession>
<evidence type="ECO:0000313" key="1">
    <source>
        <dbReference type="EMBL" id="QDU70408.1"/>
    </source>
</evidence>
<evidence type="ECO:0000313" key="2">
    <source>
        <dbReference type="Proteomes" id="UP000320386"/>
    </source>
</evidence>
<dbReference type="SUPFAM" id="SSF141571">
    <property type="entry name" value="Pentapeptide repeat-like"/>
    <property type="match status" value="4"/>
</dbReference>
<reference evidence="1 2" key="1">
    <citation type="submission" date="2019-02" db="EMBL/GenBank/DDBJ databases">
        <title>Deep-cultivation of Planctomycetes and their phenomic and genomic characterization uncovers novel biology.</title>
        <authorList>
            <person name="Wiegand S."/>
            <person name="Jogler M."/>
            <person name="Boedeker C."/>
            <person name="Pinto D."/>
            <person name="Vollmers J."/>
            <person name="Rivas-Marin E."/>
            <person name="Kohn T."/>
            <person name="Peeters S.H."/>
            <person name="Heuer A."/>
            <person name="Rast P."/>
            <person name="Oberbeckmann S."/>
            <person name="Bunk B."/>
            <person name="Jeske O."/>
            <person name="Meyerdierks A."/>
            <person name="Storesund J.E."/>
            <person name="Kallscheuer N."/>
            <person name="Luecker S."/>
            <person name="Lage O.M."/>
            <person name="Pohl T."/>
            <person name="Merkel B.J."/>
            <person name="Hornburger P."/>
            <person name="Mueller R.-W."/>
            <person name="Bruemmer F."/>
            <person name="Labrenz M."/>
            <person name="Spormann A.M."/>
            <person name="Op den Camp H."/>
            <person name="Overmann J."/>
            <person name="Amann R."/>
            <person name="Jetten M.S.M."/>
            <person name="Mascher T."/>
            <person name="Medema M.H."/>
            <person name="Devos D.P."/>
            <person name="Kaster A.-K."/>
            <person name="Ovreas L."/>
            <person name="Rohde M."/>
            <person name="Galperin M.Y."/>
            <person name="Jogler C."/>
        </authorList>
    </citation>
    <scope>NUCLEOTIDE SEQUENCE [LARGE SCALE GENOMIC DNA]</scope>
    <source>
        <strain evidence="1 2">Pan265</strain>
    </source>
</reference>
<dbReference type="InterPro" id="IPR051082">
    <property type="entry name" value="Pentapeptide-BTB/POZ_domain"/>
</dbReference>
<dbReference type="InterPro" id="IPR001646">
    <property type="entry name" value="5peptide_repeat"/>
</dbReference>
<gene>
    <name evidence="1" type="primary">pipB2_2</name>
    <name evidence="1" type="ORF">Pan265_02350</name>
</gene>
<organism evidence="1 2">
    <name type="scientific">Mucisphaera calidilacus</name>
    <dbReference type="NCBI Taxonomy" id="2527982"/>
    <lineage>
        <taxon>Bacteria</taxon>
        <taxon>Pseudomonadati</taxon>
        <taxon>Planctomycetota</taxon>
        <taxon>Phycisphaerae</taxon>
        <taxon>Phycisphaerales</taxon>
        <taxon>Phycisphaeraceae</taxon>
        <taxon>Mucisphaera</taxon>
    </lineage>
</organism>
<dbReference type="KEGG" id="mcad:Pan265_02350"/>
<protein>
    <submittedName>
        <fullName evidence="1">Secreted effector protein pipB2</fullName>
    </submittedName>
</protein>
<dbReference type="AlphaFoldDB" id="A0A518BTV2"/>
<dbReference type="PANTHER" id="PTHR14136">
    <property type="entry name" value="BTB_POZ DOMAIN-CONTAINING PROTEIN KCTD9"/>
    <property type="match status" value="1"/>
</dbReference>
<sequence length="738" mass="80059">MRTAWIAALTLCTTTTHANIYQWQYIDPANPSLGKQQSTTLAPGGAGATAEPRADLTARDLTMAWLRDANLNKADISHANLTNADLVRANLTSVLFIDTRLADADLSHANLDDTAFHASDLSNARLTHVDLSNRSMSEVDLTGADLTGSNLSNLRLSEVNLFGANLTDTIITGIEITAATPRGFTAEQLYSTASYRNKNLSNVSFSRSTMTDWDLSGQNLQGSHFYEVTLIAANLSHANLRNSNYLDSKLIGANLSHANLENIYVNNCDLSYSDLSHANLSNAWFESGPTRFLYVDFSYANLSNAIMTSSNDSPSFTGANFTHANLTGVNLYGIDGRTITIDHTDLTNTNLQAANLTGLKLKGSTLVGTKLDKATLHNTDFTDVDLTNASLKETDLATTNFTNSSITGVNLKDTTGFSQQKLLSTRSYQHRDLSGITLPAISLTGLDLSGFNLDRLDLSETNTTGIVITNATIAYANFNTTASSHNKLTRDMLESTLSYQQGHLPGLGLEGHDLSGWDLAGANLAHSNFFVATLHSTNLTNTNLDQASFLLTKLSLVDFRGATNLTPEQLSSLQGNATYIGPDGSFQGFQLLHDEAYIWDYQPKSHDQPIPITFHERLIMTPTAAIHLVFADKDWGSTITFADPQTPVQIAGTLILEFDDDLTLADLLLLDGVTYQLFDWTHADITGTFDAIEYHGPGSFDTSSLMTTGEVTFHLIPEPNSLVTLALTGLALARRRSA</sequence>
<dbReference type="Pfam" id="PF00805">
    <property type="entry name" value="Pentapeptide"/>
    <property type="match status" value="8"/>
</dbReference>
<name>A0A518BTV2_9BACT</name>